<dbReference type="AlphaFoldDB" id="A0A9D3NFM7"/>
<gene>
    <name evidence="1" type="ORF">KOW79_016266</name>
</gene>
<proteinExistence type="predicted"/>
<sequence>MDSFGDIFRRSSRPSMSGFTVLATGNRRQNEKERWVANALRRESVQLRRRLRILGLQQQRELARVRWAQLELTRTLDRLRDHRPSVQHAVTQPDVSSVRLGPLRIQEQLPEQSCCPNHIVCSSCNLRLRLADVLLHRFTPALWTMYCHPLHKACSGDSVYHIPSFVERRNLATVNNSLRYLPFL</sequence>
<dbReference type="Proteomes" id="UP000824219">
    <property type="component" value="Linkage Group LG19"/>
</dbReference>
<protein>
    <submittedName>
        <fullName evidence="1">Uncharacterized protein</fullName>
    </submittedName>
</protein>
<evidence type="ECO:0000313" key="1">
    <source>
        <dbReference type="EMBL" id="KAG7320413.1"/>
    </source>
</evidence>
<comment type="caution">
    <text evidence="1">The sequence shown here is derived from an EMBL/GenBank/DDBJ whole genome shotgun (WGS) entry which is preliminary data.</text>
</comment>
<name>A0A9D3NFM7_9TELE</name>
<organism evidence="1 2">
    <name type="scientific">Hemibagrus wyckioides</name>
    <dbReference type="NCBI Taxonomy" id="337641"/>
    <lineage>
        <taxon>Eukaryota</taxon>
        <taxon>Metazoa</taxon>
        <taxon>Chordata</taxon>
        <taxon>Craniata</taxon>
        <taxon>Vertebrata</taxon>
        <taxon>Euteleostomi</taxon>
        <taxon>Actinopterygii</taxon>
        <taxon>Neopterygii</taxon>
        <taxon>Teleostei</taxon>
        <taxon>Ostariophysi</taxon>
        <taxon>Siluriformes</taxon>
        <taxon>Bagridae</taxon>
        <taxon>Hemibagrus</taxon>
    </lineage>
</organism>
<accession>A0A9D3NFM7</accession>
<dbReference type="OrthoDB" id="8961786at2759"/>
<evidence type="ECO:0000313" key="2">
    <source>
        <dbReference type="Proteomes" id="UP000824219"/>
    </source>
</evidence>
<dbReference type="EMBL" id="JAHKSW010000019">
    <property type="protein sequence ID" value="KAG7320413.1"/>
    <property type="molecule type" value="Genomic_DNA"/>
</dbReference>
<reference evidence="1 2" key="1">
    <citation type="submission" date="2021-06" db="EMBL/GenBank/DDBJ databases">
        <title>Chromosome-level genome assembly of the red-tail catfish (Hemibagrus wyckioides).</title>
        <authorList>
            <person name="Shao F."/>
        </authorList>
    </citation>
    <scope>NUCLEOTIDE SEQUENCE [LARGE SCALE GENOMIC DNA]</scope>
    <source>
        <strain evidence="1">EC202008001</strain>
        <tissue evidence="1">Blood</tissue>
    </source>
</reference>
<keyword evidence="2" id="KW-1185">Reference proteome</keyword>